<organism evidence="2 3">
    <name type="scientific">Anthropogastromicrobium aceti</name>
    <dbReference type="NCBI Taxonomy" id="2981768"/>
    <lineage>
        <taxon>Bacteria</taxon>
        <taxon>Bacillati</taxon>
        <taxon>Bacillota</taxon>
        <taxon>Clostridia</taxon>
        <taxon>Lachnospirales</taxon>
        <taxon>Lachnospiraceae</taxon>
        <taxon>Anthropogastromicrobium</taxon>
    </lineage>
</organism>
<evidence type="ECO:0000313" key="3">
    <source>
        <dbReference type="Proteomes" id="UP001198200"/>
    </source>
</evidence>
<feature type="domain" description="Peptidase M61 catalytic" evidence="1">
    <location>
        <begin position="274"/>
        <end position="332"/>
    </location>
</feature>
<name>A0AAE3E4L1_9FIRM</name>
<comment type="caution">
    <text evidence="2">The sequence shown here is derived from an EMBL/GenBank/DDBJ whole genome shotgun (WGS) entry which is preliminary data.</text>
</comment>
<dbReference type="EMBL" id="JAJEQN010000028">
    <property type="protein sequence ID" value="MCC2222153.1"/>
    <property type="molecule type" value="Genomic_DNA"/>
</dbReference>
<proteinExistence type="predicted"/>
<dbReference type="RefSeq" id="WP_227102113.1">
    <property type="nucleotide sequence ID" value="NZ_JAJEQN010000028.1"/>
</dbReference>
<dbReference type="InterPro" id="IPR027268">
    <property type="entry name" value="Peptidase_M4/M1_CTD_sf"/>
</dbReference>
<dbReference type="InterPro" id="IPR007963">
    <property type="entry name" value="Peptidase_M61_catalytic"/>
</dbReference>
<dbReference type="Proteomes" id="UP001198200">
    <property type="component" value="Unassembled WGS sequence"/>
</dbReference>
<keyword evidence="3" id="KW-1185">Reference proteome</keyword>
<gene>
    <name evidence="2" type="ORF">LKD48_10975</name>
</gene>
<evidence type="ECO:0000259" key="1">
    <source>
        <dbReference type="Pfam" id="PF05299"/>
    </source>
</evidence>
<protein>
    <recommendedName>
        <fullName evidence="1">Peptidase M61 catalytic domain-containing protein</fullName>
    </recommendedName>
</protein>
<reference evidence="2 3" key="1">
    <citation type="submission" date="2021-10" db="EMBL/GenBank/DDBJ databases">
        <title>Anaerobic single-cell dispensing facilitates the cultivation of human gut bacteria.</title>
        <authorList>
            <person name="Afrizal A."/>
        </authorList>
    </citation>
    <scope>NUCLEOTIDE SEQUENCE [LARGE SCALE GENOMIC DNA]</scope>
    <source>
        <strain evidence="2 3">CLA-AA-H224</strain>
    </source>
</reference>
<dbReference type="AlphaFoldDB" id="A0AAE3E4L1"/>
<accession>A0AAE3E4L1</accession>
<sequence>MSLTQINLKPYWDENTIDRMDVTIKITGLSYKEGERLCSMQLSTVTIPGCEPNALQICDESGAVLVKESEETPYPYHWRRWNVQRGTEGNVKINYTVYPREIKPTDICGPYFDFRAEKGGANSAGFSFLMDIEKAEECELSWDMSAMPEKSRGVCTLGEHKVKAKTLDRLRECYFAMGQLNAIEEGDFGFYWMSQPPFDVKEVAEYTKKLFGQMQKFFKDTEKVYRIFVRKDPFLTSGGTALYRSYLFGWNTTQPCSLEDKKAILAHEMVHNWPQLNDNPYGVTTWYSEGTAEYYSVLLPLRLGLMTDDEAILELQKRTDAYYSNPTRALGDEEAAAICWKDRRAQRLVYGRGMIFVINTDIMIRKATNGAHSIDDVVLDILQKDRAGIQLGNEVFLTSVKKISGLDVRSEWEDMHTGKEIIPLSGGFDGHFAVVEKEIDEADTGKKVRSWTWIKQETKKGK</sequence>
<dbReference type="Pfam" id="PF05299">
    <property type="entry name" value="Peptidase_M61"/>
    <property type="match status" value="1"/>
</dbReference>
<dbReference type="Gene3D" id="1.10.390.10">
    <property type="entry name" value="Neutral Protease Domain 2"/>
    <property type="match status" value="1"/>
</dbReference>
<evidence type="ECO:0000313" key="2">
    <source>
        <dbReference type="EMBL" id="MCC2222153.1"/>
    </source>
</evidence>